<sequence>MQMEGHPGVRATCGIAGATLVLLAAAGCAPVGGTSGSGSCAMKVIELADPQLTPGGQVRLSVDWMTERCEDTGGRDRPASEAQVTITPESTGQPVALGVLDPASGPLLTASGSVTLPDDLPIGDATLVVASPTGERTTATLGVRITAD</sequence>
<dbReference type="Proteomes" id="UP000634579">
    <property type="component" value="Unassembled WGS sequence"/>
</dbReference>
<proteinExistence type="predicted"/>
<dbReference type="EMBL" id="JADKRP010000001">
    <property type="protein sequence ID" value="MBF4631260.1"/>
    <property type="molecule type" value="Genomic_DNA"/>
</dbReference>
<organism evidence="1 2">
    <name type="scientific">Clavibacter phaseoli</name>
    <dbReference type="NCBI Taxonomy" id="1734031"/>
    <lineage>
        <taxon>Bacteria</taxon>
        <taxon>Bacillati</taxon>
        <taxon>Actinomycetota</taxon>
        <taxon>Actinomycetes</taxon>
        <taxon>Micrococcales</taxon>
        <taxon>Microbacteriaceae</taxon>
        <taxon>Clavibacter</taxon>
    </lineage>
</organism>
<comment type="caution">
    <text evidence="1">The sequence shown here is derived from an EMBL/GenBank/DDBJ whole genome shotgun (WGS) entry which is preliminary data.</text>
</comment>
<evidence type="ECO:0000313" key="1">
    <source>
        <dbReference type="EMBL" id="MBF4631260.1"/>
    </source>
</evidence>
<reference evidence="1 2" key="1">
    <citation type="submission" date="2020-10" db="EMBL/GenBank/DDBJ databases">
        <title>Draft genome sequences of plant-associated actinobacteria.</title>
        <authorList>
            <person name="Tarlachkov S.V."/>
            <person name="Starodumova I.P."/>
            <person name="Dorofeeva L.V."/>
            <person name="Prisyazhnaya N.V."/>
            <person name="Roubtsova T.V."/>
            <person name="Chizhov V.N."/>
            <person name="Nadler S.A."/>
            <person name="Subbotin S.A."/>
            <person name="Evtushenko L.I."/>
        </authorList>
    </citation>
    <scope>NUCLEOTIDE SEQUENCE [LARGE SCALE GENOMIC DNA]</scope>
    <source>
        <strain evidence="1 2">VKM Ac-2886</strain>
    </source>
</reference>
<protein>
    <submittedName>
        <fullName evidence="1">Uncharacterized protein</fullName>
    </submittedName>
</protein>
<dbReference type="AlphaFoldDB" id="A0A8I0VCT2"/>
<name>A0A8I0VCT2_9MICO</name>
<accession>A0A8I0VCT2</accession>
<evidence type="ECO:0000313" key="2">
    <source>
        <dbReference type="Proteomes" id="UP000634579"/>
    </source>
</evidence>
<gene>
    <name evidence="1" type="ORF">ITJ42_08530</name>
</gene>
<keyword evidence="2" id="KW-1185">Reference proteome</keyword>
<dbReference type="RefSeq" id="WP_194675107.1">
    <property type="nucleotide sequence ID" value="NZ_JADKRP010000001.1"/>
</dbReference>